<feature type="domain" description="DUF4371" evidence="2">
    <location>
        <begin position="199"/>
        <end position="334"/>
    </location>
</feature>
<dbReference type="OrthoDB" id="10059291at2759"/>
<evidence type="ECO:0000259" key="2">
    <source>
        <dbReference type="Pfam" id="PF14291"/>
    </source>
</evidence>
<dbReference type="Pfam" id="PF14291">
    <property type="entry name" value="DUF4371"/>
    <property type="match status" value="1"/>
</dbReference>
<reference evidence="4" key="1">
    <citation type="submission" date="2021-10" db="EMBL/GenBank/DDBJ databases">
        <title>Tropical sea cucumber genome reveals ecological adaptation and Cuvierian tubules defense mechanism.</title>
        <authorList>
            <person name="Chen T."/>
        </authorList>
    </citation>
    <scope>NUCLEOTIDE SEQUENCE</scope>
    <source>
        <strain evidence="4">Nanhai2018</strain>
        <tissue evidence="4">Muscle</tissue>
    </source>
</reference>
<dbReference type="PANTHER" id="PTHR46880">
    <property type="entry name" value="RAS-ASSOCIATING DOMAIN-CONTAINING PROTEIN"/>
    <property type="match status" value="1"/>
</dbReference>
<evidence type="ECO:0000259" key="3">
    <source>
        <dbReference type="Pfam" id="PF25431"/>
    </source>
</evidence>
<dbReference type="InterPro" id="IPR057456">
    <property type="entry name" value="Znf_C17orf113"/>
</dbReference>
<feature type="compositionally biased region" description="Acidic residues" evidence="1">
    <location>
        <begin position="26"/>
        <end position="36"/>
    </location>
</feature>
<dbReference type="InterPro" id="IPR012337">
    <property type="entry name" value="RNaseH-like_sf"/>
</dbReference>
<gene>
    <name evidence="4" type="ORF">HOLleu_08864</name>
</gene>
<organism evidence="4 5">
    <name type="scientific">Holothuria leucospilota</name>
    <name type="common">Black long sea cucumber</name>
    <name type="synonym">Mertensiothuria leucospilota</name>
    <dbReference type="NCBI Taxonomy" id="206669"/>
    <lineage>
        <taxon>Eukaryota</taxon>
        <taxon>Metazoa</taxon>
        <taxon>Echinodermata</taxon>
        <taxon>Eleutherozoa</taxon>
        <taxon>Echinozoa</taxon>
        <taxon>Holothuroidea</taxon>
        <taxon>Aspidochirotacea</taxon>
        <taxon>Aspidochirotida</taxon>
        <taxon>Holothuriidae</taxon>
        <taxon>Holothuria</taxon>
    </lineage>
</organism>
<evidence type="ECO:0000313" key="5">
    <source>
        <dbReference type="Proteomes" id="UP001152320"/>
    </source>
</evidence>
<dbReference type="PANTHER" id="PTHR46880:SF5">
    <property type="entry name" value="DUF4371 DOMAIN-CONTAINING PROTEIN"/>
    <property type="match status" value="1"/>
</dbReference>
<dbReference type="AlphaFoldDB" id="A0A9Q1HI51"/>
<accession>A0A9Q1HI51</accession>
<evidence type="ECO:0000256" key="1">
    <source>
        <dbReference type="SAM" id="MobiDB-lite"/>
    </source>
</evidence>
<dbReference type="Proteomes" id="UP001152320">
    <property type="component" value="Chromosome 3"/>
</dbReference>
<evidence type="ECO:0000313" key="4">
    <source>
        <dbReference type="EMBL" id="KAJ8045781.1"/>
    </source>
</evidence>
<keyword evidence="5" id="KW-1185">Reference proteome</keyword>
<comment type="caution">
    <text evidence="4">The sequence shown here is derived from an EMBL/GenBank/DDBJ whole genome shotgun (WGS) entry which is preliminary data.</text>
</comment>
<dbReference type="EMBL" id="JAIZAY010000003">
    <property type="protein sequence ID" value="KAJ8045781.1"/>
    <property type="molecule type" value="Genomic_DNA"/>
</dbReference>
<dbReference type="Pfam" id="PF25431">
    <property type="entry name" value="zf-C17orf113"/>
    <property type="match status" value="1"/>
</dbReference>
<dbReference type="SUPFAM" id="SSF53098">
    <property type="entry name" value="Ribonuclease H-like"/>
    <property type="match status" value="1"/>
</dbReference>
<feature type="domain" description="C17orf113 probable zinc finger" evidence="3">
    <location>
        <begin position="74"/>
        <end position="132"/>
    </location>
</feature>
<feature type="region of interest" description="Disordered" evidence="1">
    <location>
        <begin position="16"/>
        <end position="40"/>
    </location>
</feature>
<protein>
    <submittedName>
        <fullName evidence="4">Uncharacterized protein</fullName>
    </submittedName>
</protein>
<dbReference type="InterPro" id="IPR025398">
    <property type="entry name" value="DUF4371"/>
</dbReference>
<sequence>MAQQRKIQDFFGAARCASSAKRSRDDNEEEGNEDTDNNVAEVTMTAGAKTGAQTRTKKQKHASQFNQTWKKDRPWLICEIDRQSQKEVMFCKFCQDFNSGEVWNRTGCKRVRLESIKVHEQTNEHCNSMSLKVQVEASHHVREMLTKPKEISRNSMVKAFQCLYWLAKRNIPHSTNFEPLLDLLTQLGLDIKAKICKGANATYTSDTAIKEILMCLSEVIEAEILDDLRKNQYYSLMFDETTDVSTIEQMVIHARYVNANGEVATRFMKIIDCLDVDSVVNEDDDTETEVKLTLNADKICTLVTNYVSESQLEFSKLVGLGTDGAPVMVGKANGAVKKIIDKQVSEQSDSGKPIVKAVGAHCAAHKLNLAASQSGNAFPQIVRFKKLLQKLHDFFSRSAMRTAGLKAVQKLIAESMEDGTGTSTKGKVQDPSPTRWLALGKCACALLKILPSVLVSLGREGEERGDVVATGLYHQMTRIDFIAILILLTDILPTVNRLSCLFQSQSVDFGSIVMHQESTVKALEAKKHKPTYNDAFQKLIQNLQQNDVPVNVTDVEAKLQEFDEVTKQPFINRLMTNITERFESSNIMQAFKTVSDPTNYITSEKKAELDNSISLLSRQFGLQLEELRSEAEDIPHYKSLMESTNFMGTLLASTTAKQMFKNLSAIAKIYKTLPPHTADCERDFSRMKLVKTELRNRMKEPTLDCLMRISINGPPPDNFPYVKAVKLWSEKKDRRYKVRLI</sequence>
<proteinExistence type="predicted"/>
<name>A0A9Q1HI51_HOLLE</name>